<dbReference type="OrthoDB" id="313603at2157"/>
<sequence length="207" mass="23256">MITFQSQHVSLRAIIGVGSFLLSVIALQITRQTSGYPTHTRVHSWPRLLITQFRRDINKSGSLRYGWVIIGLWSISVSGLHFGGLYYDIYTTVSWWDLLTHSLSGFGVAAVLGLTFRSSTTTIPYWVIPAVLAIGSGFEVYEFVFKTFWYDWTFRFYLIDTVVDLVVNTAGAATFVIAVGFLRETSMLQDSTDDASVTPELSSRRDS</sequence>
<keyword evidence="1" id="KW-1133">Transmembrane helix</keyword>
<name>G0LGX2_HALWC</name>
<feature type="transmembrane region" description="Helical" evidence="1">
    <location>
        <begin position="156"/>
        <end position="182"/>
    </location>
</feature>
<dbReference type="KEGG" id="hwc:Hqrw_1744"/>
<reference evidence="2 3" key="1">
    <citation type="journal article" date="2011" name="PLoS ONE">
        <title>Haloquadratum walsbyi: limited diversity in a global pond.</title>
        <authorList>
            <person name="Dyall-Smith M."/>
            <person name="Pfeiffer F."/>
            <person name="Klee K."/>
            <person name="Palm P."/>
            <person name="Gross K."/>
            <person name="Schuster S.C."/>
            <person name="Rampp M."/>
            <person name="Oesterhelt D."/>
        </authorList>
    </citation>
    <scope>NUCLEOTIDE SEQUENCE [LARGE SCALE GENOMIC DNA]</scope>
    <source>
        <strain evidence="3">DSM 16854 / JCM 12705 / C23</strain>
    </source>
</reference>
<keyword evidence="1" id="KW-0812">Transmembrane</keyword>
<accession>G0LGX2</accession>
<dbReference type="EMBL" id="FR746099">
    <property type="protein sequence ID" value="CCC39674.1"/>
    <property type="molecule type" value="Genomic_DNA"/>
</dbReference>
<dbReference type="GeneID" id="12446435"/>
<feature type="transmembrane region" description="Helical" evidence="1">
    <location>
        <begin position="12"/>
        <end position="30"/>
    </location>
</feature>
<dbReference type="HOGENOM" id="CLU_114813_0_0_2"/>
<feature type="transmembrane region" description="Helical" evidence="1">
    <location>
        <begin position="123"/>
        <end position="144"/>
    </location>
</feature>
<dbReference type="Proteomes" id="UP000007954">
    <property type="component" value="Chromosome"/>
</dbReference>
<feature type="transmembrane region" description="Helical" evidence="1">
    <location>
        <begin position="98"/>
        <end position="116"/>
    </location>
</feature>
<evidence type="ECO:0000313" key="3">
    <source>
        <dbReference type="Proteomes" id="UP000007954"/>
    </source>
</evidence>
<dbReference type="AlphaFoldDB" id="G0LGX2"/>
<organism evidence="2 3">
    <name type="scientific">Haloquadratum walsbyi (strain DSM 16854 / JCM 12705 / C23)</name>
    <dbReference type="NCBI Taxonomy" id="768065"/>
    <lineage>
        <taxon>Archaea</taxon>
        <taxon>Methanobacteriati</taxon>
        <taxon>Methanobacteriota</taxon>
        <taxon>Stenosarchaea group</taxon>
        <taxon>Halobacteria</taxon>
        <taxon>Halobacteriales</taxon>
        <taxon>Haloferacaceae</taxon>
        <taxon>Haloquadratum</taxon>
    </lineage>
</organism>
<dbReference type="RefSeq" id="WP_014555485.1">
    <property type="nucleotide sequence ID" value="NC_017459.1"/>
</dbReference>
<protein>
    <submittedName>
        <fullName evidence="2">Uncharacterized protein</fullName>
    </submittedName>
</protein>
<dbReference type="Pfam" id="PF09997">
    <property type="entry name" value="DUF2238"/>
    <property type="match status" value="1"/>
</dbReference>
<proteinExistence type="predicted"/>
<gene>
    <name evidence="2" type="ordered locus">Hqrw_1744</name>
</gene>
<evidence type="ECO:0000313" key="2">
    <source>
        <dbReference type="EMBL" id="CCC39674.1"/>
    </source>
</evidence>
<evidence type="ECO:0000256" key="1">
    <source>
        <dbReference type="SAM" id="Phobius"/>
    </source>
</evidence>
<feature type="transmembrane region" description="Helical" evidence="1">
    <location>
        <begin position="65"/>
        <end position="86"/>
    </location>
</feature>
<keyword evidence="1" id="KW-0472">Membrane</keyword>
<dbReference type="InterPro" id="IPR014509">
    <property type="entry name" value="YjdF-like"/>
</dbReference>